<organism evidence="3 4">
    <name type="scientific">Aliidiomarina soli</name>
    <dbReference type="NCBI Taxonomy" id="1928574"/>
    <lineage>
        <taxon>Bacteria</taxon>
        <taxon>Pseudomonadati</taxon>
        <taxon>Pseudomonadota</taxon>
        <taxon>Gammaproteobacteria</taxon>
        <taxon>Alteromonadales</taxon>
        <taxon>Idiomarinaceae</taxon>
        <taxon>Aliidiomarina</taxon>
    </lineage>
</organism>
<dbReference type="PANTHER" id="PTHR35174:SF3">
    <property type="entry name" value="BLL7171 PROTEIN"/>
    <property type="match status" value="1"/>
</dbReference>
<dbReference type="EMBL" id="PIPO01000004">
    <property type="protein sequence ID" value="RUO32470.1"/>
    <property type="molecule type" value="Genomic_DNA"/>
</dbReference>
<evidence type="ECO:0000313" key="4">
    <source>
        <dbReference type="Proteomes" id="UP000287823"/>
    </source>
</evidence>
<dbReference type="InterPro" id="IPR011008">
    <property type="entry name" value="Dimeric_a/b-barrel"/>
</dbReference>
<sequence length="114" mass="12444">MKYLCLVYANENDLHSLPESPHDSECHAYASKAAERGMLIAGQALQPVATATTVRVRDGQATVTDGPFAETKEQLAGFYMIEARDLNEAIAFAEKIPPARVGSIEVRPVRELDV</sequence>
<feature type="domain" description="YCII-related" evidence="2">
    <location>
        <begin position="1"/>
        <end position="112"/>
    </location>
</feature>
<evidence type="ECO:0000259" key="2">
    <source>
        <dbReference type="Pfam" id="PF03795"/>
    </source>
</evidence>
<dbReference type="RefSeq" id="WP_126799246.1">
    <property type="nucleotide sequence ID" value="NZ_PIPO01000004.1"/>
</dbReference>
<evidence type="ECO:0000256" key="1">
    <source>
        <dbReference type="ARBA" id="ARBA00007689"/>
    </source>
</evidence>
<comment type="similarity">
    <text evidence="1">Belongs to the YciI family.</text>
</comment>
<evidence type="ECO:0000313" key="3">
    <source>
        <dbReference type="EMBL" id="RUO32470.1"/>
    </source>
</evidence>
<reference evidence="3 4" key="1">
    <citation type="journal article" date="2011" name="Front. Microbiol.">
        <title>Genomic signatures of strain selection and enhancement in Bacillus atrophaeus var. globigii, a historical biowarfare simulant.</title>
        <authorList>
            <person name="Gibbons H.S."/>
            <person name="Broomall S.M."/>
            <person name="McNew L.A."/>
            <person name="Daligault H."/>
            <person name="Chapman C."/>
            <person name="Bruce D."/>
            <person name="Karavis M."/>
            <person name="Krepps M."/>
            <person name="McGregor P.A."/>
            <person name="Hong C."/>
            <person name="Park K.H."/>
            <person name="Akmal A."/>
            <person name="Feldman A."/>
            <person name="Lin J.S."/>
            <person name="Chang W.E."/>
            <person name="Higgs B.W."/>
            <person name="Demirev P."/>
            <person name="Lindquist J."/>
            <person name="Liem A."/>
            <person name="Fochler E."/>
            <person name="Read T.D."/>
            <person name="Tapia R."/>
            <person name="Johnson S."/>
            <person name="Bishop-Lilly K.A."/>
            <person name="Detter C."/>
            <person name="Han C."/>
            <person name="Sozhamannan S."/>
            <person name="Rosenzweig C.N."/>
            <person name="Skowronski E.W."/>
        </authorList>
    </citation>
    <scope>NUCLEOTIDE SEQUENCE [LARGE SCALE GENOMIC DNA]</scope>
    <source>
        <strain evidence="3 4">Y4G10-17</strain>
    </source>
</reference>
<dbReference type="SUPFAM" id="SSF54909">
    <property type="entry name" value="Dimeric alpha+beta barrel"/>
    <property type="match status" value="1"/>
</dbReference>
<proteinExistence type="inferred from homology"/>
<dbReference type="PANTHER" id="PTHR35174">
    <property type="entry name" value="BLL7171 PROTEIN-RELATED"/>
    <property type="match status" value="1"/>
</dbReference>
<gene>
    <name evidence="3" type="ORF">CWE14_10005</name>
</gene>
<accession>A0A432WFB7</accession>
<dbReference type="InterPro" id="IPR005545">
    <property type="entry name" value="YCII"/>
</dbReference>
<name>A0A432WFB7_9GAMM</name>
<dbReference type="Gene3D" id="3.30.70.1060">
    <property type="entry name" value="Dimeric alpha+beta barrel"/>
    <property type="match status" value="1"/>
</dbReference>
<keyword evidence="4" id="KW-1185">Reference proteome</keyword>
<comment type="caution">
    <text evidence="3">The sequence shown here is derived from an EMBL/GenBank/DDBJ whole genome shotgun (WGS) entry which is preliminary data.</text>
</comment>
<dbReference type="Pfam" id="PF03795">
    <property type="entry name" value="YCII"/>
    <property type="match status" value="1"/>
</dbReference>
<protein>
    <submittedName>
        <fullName evidence="3">Dehydrogenase</fullName>
    </submittedName>
</protein>
<dbReference type="Proteomes" id="UP000287823">
    <property type="component" value="Unassembled WGS sequence"/>
</dbReference>
<dbReference type="AlphaFoldDB" id="A0A432WFB7"/>